<dbReference type="InParanoid" id="C3ZUN6"/>
<feature type="region of interest" description="Disordered" evidence="1">
    <location>
        <begin position="60"/>
        <end position="129"/>
    </location>
</feature>
<gene>
    <name evidence="2" type="ORF">BRAFLDRAFT_94640</name>
</gene>
<protein>
    <submittedName>
        <fullName evidence="2">Uncharacterized protein</fullName>
    </submittedName>
</protein>
<accession>C3ZUN6</accession>
<feature type="compositionally biased region" description="Polar residues" evidence="1">
    <location>
        <begin position="91"/>
        <end position="117"/>
    </location>
</feature>
<feature type="compositionally biased region" description="Basic and acidic residues" evidence="1">
    <location>
        <begin position="60"/>
        <end position="69"/>
    </location>
</feature>
<dbReference type="AlphaFoldDB" id="C3ZUN6"/>
<reference evidence="2" key="1">
    <citation type="journal article" date="2008" name="Nature">
        <title>The amphioxus genome and the evolution of the chordate karyotype.</title>
        <authorList>
            <consortium name="US DOE Joint Genome Institute (JGI-PGF)"/>
            <person name="Putnam N.H."/>
            <person name="Butts T."/>
            <person name="Ferrier D.E.K."/>
            <person name="Furlong R.F."/>
            <person name="Hellsten U."/>
            <person name="Kawashima T."/>
            <person name="Robinson-Rechavi M."/>
            <person name="Shoguchi E."/>
            <person name="Terry A."/>
            <person name="Yu J.-K."/>
            <person name="Benito-Gutierrez E.L."/>
            <person name="Dubchak I."/>
            <person name="Garcia-Fernandez J."/>
            <person name="Gibson-Brown J.J."/>
            <person name="Grigoriev I.V."/>
            <person name="Horton A.C."/>
            <person name="de Jong P.J."/>
            <person name="Jurka J."/>
            <person name="Kapitonov V.V."/>
            <person name="Kohara Y."/>
            <person name="Kuroki Y."/>
            <person name="Lindquist E."/>
            <person name="Lucas S."/>
            <person name="Osoegawa K."/>
            <person name="Pennacchio L.A."/>
            <person name="Salamov A.A."/>
            <person name="Satou Y."/>
            <person name="Sauka-Spengler T."/>
            <person name="Schmutz J."/>
            <person name="Shin-I T."/>
            <person name="Toyoda A."/>
            <person name="Bronner-Fraser M."/>
            <person name="Fujiyama A."/>
            <person name="Holland L.Z."/>
            <person name="Holland P.W.H."/>
            <person name="Satoh N."/>
            <person name="Rokhsar D.S."/>
        </authorList>
    </citation>
    <scope>NUCLEOTIDE SEQUENCE [LARGE SCALE GENOMIC DNA]</scope>
    <source>
        <strain evidence="2">S238N-H82</strain>
        <tissue evidence="2">Testes</tissue>
    </source>
</reference>
<sequence>MMPPHFLAFSRLIGQATALSQNADLHDAEHQEHLSTLSLEDKIEKGDFALPYQLLDETPKTWKGLKGDNPHISNNEGDTPHIPDNEGDTPHISNNEGDTPHISNNEGDTPHISNNEGDTQHIPDNEGDTERAYDCFTNFKGSVRSAKLNASMRSLFPGNKTLKGRVPETVLLTAFNIFNPEAEDDHQHRLETSRSSRSSYILAHWAGTDGHNYNLDAQLYQIRLFALDVADVVNSNSSADAKISHIKAGDVNGASRGVREVISHYLRLPANSHLIAGDDPVISFRYSLDRRPQNKNTTIGTIMACITQVRSHEQ</sequence>
<evidence type="ECO:0000256" key="1">
    <source>
        <dbReference type="SAM" id="MobiDB-lite"/>
    </source>
</evidence>
<dbReference type="EMBL" id="GG666684">
    <property type="protein sequence ID" value="EEN43748.1"/>
    <property type="molecule type" value="Genomic_DNA"/>
</dbReference>
<evidence type="ECO:0000313" key="2">
    <source>
        <dbReference type="EMBL" id="EEN43748.1"/>
    </source>
</evidence>
<name>C3ZUN6_BRAFL</name>
<organism>
    <name type="scientific">Branchiostoma floridae</name>
    <name type="common">Florida lancelet</name>
    <name type="synonym">Amphioxus</name>
    <dbReference type="NCBI Taxonomy" id="7739"/>
    <lineage>
        <taxon>Eukaryota</taxon>
        <taxon>Metazoa</taxon>
        <taxon>Chordata</taxon>
        <taxon>Cephalochordata</taxon>
        <taxon>Leptocardii</taxon>
        <taxon>Amphioxiformes</taxon>
        <taxon>Branchiostomatidae</taxon>
        <taxon>Branchiostoma</taxon>
    </lineage>
</organism>
<feature type="compositionally biased region" description="Basic and acidic residues" evidence="1">
    <location>
        <begin position="118"/>
        <end position="129"/>
    </location>
</feature>
<proteinExistence type="predicted"/>